<organism evidence="1 2">
    <name type="scientific">Podarcis lilfordi</name>
    <name type="common">Lilford's wall lizard</name>
    <dbReference type="NCBI Taxonomy" id="74358"/>
    <lineage>
        <taxon>Eukaryota</taxon>
        <taxon>Metazoa</taxon>
        <taxon>Chordata</taxon>
        <taxon>Craniata</taxon>
        <taxon>Vertebrata</taxon>
        <taxon>Euteleostomi</taxon>
        <taxon>Lepidosauria</taxon>
        <taxon>Squamata</taxon>
        <taxon>Bifurcata</taxon>
        <taxon>Unidentata</taxon>
        <taxon>Episquamata</taxon>
        <taxon>Laterata</taxon>
        <taxon>Lacertibaenia</taxon>
        <taxon>Lacertidae</taxon>
        <taxon>Podarcis</taxon>
    </lineage>
</organism>
<dbReference type="Proteomes" id="UP001178461">
    <property type="component" value="Chromosome 14"/>
</dbReference>
<dbReference type="EMBL" id="OX395139">
    <property type="protein sequence ID" value="CAI5792937.1"/>
    <property type="molecule type" value="Genomic_DNA"/>
</dbReference>
<name>A0AA35PQ71_9SAUR</name>
<keyword evidence="2" id="KW-1185">Reference proteome</keyword>
<sequence length="59" mass="6481">MEAEIQGAVKNIGRTLMGSCEKPHWITEKPGSWPVKVRTMLKKLVVFASKVLQGGLEAT</sequence>
<dbReference type="AlphaFoldDB" id="A0AA35PQ71"/>
<evidence type="ECO:0000313" key="1">
    <source>
        <dbReference type="EMBL" id="CAI5792937.1"/>
    </source>
</evidence>
<reference evidence="1" key="1">
    <citation type="submission" date="2022-12" db="EMBL/GenBank/DDBJ databases">
        <authorList>
            <person name="Alioto T."/>
            <person name="Alioto T."/>
            <person name="Gomez Garrido J."/>
        </authorList>
    </citation>
    <scope>NUCLEOTIDE SEQUENCE</scope>
</reference>
<protein>
    <submittedName>
        <fullName evidence="1">Uncharacterized protein</fullName>
    </submittedName>
</protein>
<evidence type="ECO:0000313" key="2">
    <source>
        <dbReference type="Proteomes" id="UP001178461"/>
    </source>
</evidence>
<accession>A0AA35PQ71</accession>
<gene>
    <name evidence="1" type="ORF">PODLI_1B011381</name>
</gene>
<proteinExistence type="predicted"/>